<reference evidence="2" key="1">
    <citation type="submission" date="2014-09" db="EMBL/GenBank/DDBJ databases">
        <authorList>
            <person name="Magalhaes I.L.F."/>
            <person name="Oliveira U."/>
            <person name="Santos F.R."/>
            <person name="Vidigal T.H.D.A."/>
            <person name="Brescovit A.D."/>
            <person name="Santos A.J."/>
        </authorList>
    </citation>
    <scope>NUCLEOTIDE SEQUENCE</scope>
    <source>
        <tissue evidence="2">Shoot tissue taken approximately 20 cm above the soil surface</tissue>
    </source>
</reference>
<evidence type="ECO:0000313" key="2">
    <source>
        <dbReference type="EMBL" id="JAD35810.1"/>
    </source>
</evidence>
<organism evidence="2">
    <name type="scientific">Arundo donax</name>
    <name type="common">Giant reed</name>
    <name type="synonym">Donax arundinaceus</name>
    <dbReference type="NCBI Taxonomy" id="35708"/>
    <lineage>
        <taxon>Eukaryota</taxon>
        <taxon>Viridiplantae</taxon>
        <taxon>Streptophyta</taxon>
        <taxon>Embryophyta</taxon>
        <taxon>Tracheophyta</taxon>
        <taxon>Spermatophyta</taxon>
        <taxon>Magnoliopsida</taxon>
        <taxon>Liliopsida</taxon>
        <taxon>Poales</taxon>
        <taxon>Poaceae</taxon>
        <taxon>PACMAD clade</taxon>
        <taxon>Arundinoideae</taxon>
        <taxon>Arundineae</taxon>
        <taxon>Arundo</taxon>
    </lineage>
</organism>
<sequence length="80" mass="9071">MTAPAEWKTEDSKIETNRDANSYRNQTPENENPVTRWMGARYTAAAVGGRSATGWSRHNIRGSMHNANRQYEDSPSTTRK</sequence>
<feature type="region of interest" description="Disordered" evidence="1">
    <location>
        <begin position="49"/>
        <end position="80"/>
    </location>
</feature>
<accession>A0A0A8ZGE5</accession>
<dbReference type="EMBL" id="GBRH01262085">
    <property type="protein sequence ID" value="JAD35810.1"/>
    <property type="molecule type" value="Transcribed_RNA"/>
</dbReference>
<name>A0A0A8ZGE5_ARUDO</name>
<proteinExistence type="predicted"/>
<feature type="compositionally biased region" description="Polar residues" evidence="1">
    <location>
        <begin position="65"/>
        <end position="80"/>
    </location>
</feature>
<feature type="compositionally biased region" description="Basic and acidic residues" evidence="1">
    <location>
        <begin position="7"/>
        <end position="18"/>
    </location>
</feature>
<protein>
    <submittedName>
        <fullName evidence="2">Uncharacterized protein</fullName>
    </submittedName>
</protein>
<evidence type="ECO:0000256" key="1">
    <source>
        <dbReference type="SAM" id="MobiDB-lite"/>
    </source>
</evidence>
<reference evidence="2" key="2">
    <citation type="journal article" date="2015" name="Data Brief">
        <title>Shoot transcriptome of the giant reed, Arundo donax.</title>
        <authorList>
            <person name="Barrero R.A."/>
            <person name="Guerrero F.D."/>
            <person name="Moolhuijzen P."/>
            <person name="Goolsby J.A."/>
            <person name="Tidwell J."/>
            <person name="Bellgard S.E."/>
            <person name="Bellgard M.I."/>
        </authorList>
    </citation>
    <scope>NUCLEOTIDE SEQUENCE</scope>
    <source>
        <tissue evidence="2">Shoot tissue taken approximately 20 cm above the soil surface</tissue>
    </source>
</reference>
<dbReference type="AlphaFoldDB" id="A0A0A8ZGE5"/>
<feature type="compositionally biased region" description="Polar residues" evidence="1">
    <location>
        <begin position="19"/>
        <end position="33"/>
    </location>
</feature>
<feature type="region of interest" description="Disordered" evidence="1">
    <location>
        <begin position="1"/>
        <end position="33"/>
    </location>
</feature>